<dbReference type="InterPro" id="IPR041916">
    <property type="entry name" value="Anti_sigma_zinc_sf"/>
</dbReference>
<keyword evidence="4" id="KW-0472">Membrane</keyword>
<dbReference type="OrthoDB" id="2381690at2"/>
<evidence type="ECO:0000313" key="5">
    <source>
        <dbReference type="EMBL" id="ALS21272.1"/>
    </source>
</evidence>
<feature type="region of interest" description="Disordered" evidence="3">
    <location>
        <begin position="91"/>
        <end position="114"/>
    </location>
</feature>
<dbReference type="KEGG" id="pnp:IJ22_08900"/>
<feature type="region of interest" description="Disordered" evidence="3">
    <location>
        <begin position="164"/>
        <end position="226"/>
    </location>
</feature>
<name>A0A0U2U4S0_9BACL</name>
<evidence type="ECO:0000256" key="2">
    <source>
        <dbReference type="ARBA" id="ARBA00024438"/>
    </source>
</evidence>
<protein>
    <recommendedName>
        <fullName evidence="2">Anti-sigma-W factor RsiW</fullName>
    </recommendedName>
</protein>
<dbReference type="Proteomes" id="UP000061660">
    <property type="component" value="Chromosome"/>
</dbReference>
<keyword evidence="4" id="KW-1133">Transmembrane helix</keyword>
<evidence type="ECO:0000256" key="4">
    <source>
        <dbReference type="SAM" id="Phobius"/>
    </source>
</evidence>
<feature type="region of interest" description="Disordered" evidence="3">
    <location>
        <begin position="240"/>
        <end position="326"/>
    </location>
</feature>
<proteinExistence type="inferred from homology"/>
<reference evidence="6" key="1">
    <citation type="submission" date="2015-12" db="EMBL/GenBank/DDBJ databases">
        <title>Complete genome sequences of two moderately thermophilic Paenibacillus species.</title>
        <authorList>
            <person name="Butler R.III."/>
            <person name="Wang J."/>
            <person name="Stark B.C."/>
            <person name="Pombert J.-F."/>
        </authorList>
    </citation>
    <scope>NUCLEOTIDE SEQUENCE [LARGE SCALE GENOMIC DNA]</scope>
    <source>
        <strain evidence="6">32O-Y</strain>
    </source>
</reference>
<feature type="compositionally biased region" description="Basic and acidic residues" evidence="3">
    <location>
        <begin position="91"/>
        <end position="100"/>
    </location>
</feature>
<evidence type="ECO:0000256" key="3">
    <source>
        <dbReference type="SAM" id="MobiDB-lite"/>
    </source>
</evidence>
<gene>
    <name evidence="5" type="ORF">IJ22_08900</name>
</gene>
<evidence type="ECO:0000313" key="6">
    <source>
        <dbReference type="Proteomes" id="UP000061660"/>
    </source>
</evidence>
<keyword evidence="6" id="KW-1185">Reference proteome</keyword>
<feature type="compositionally biased region" description="Polar residues" evidence="3">
    <location>
        <begin position="172"/>
        <end position="197"/>
    </location>
</feature>
<feature type="transmembrane region" description="Helical" evidence="4">
    <location>
        <begin position="121"/>
        <end position="142"/>
    </location>
</feature>
<dbReference type="Gene3D" id="1.10.10.1320">
    <property type="entry name" value="Anti-sigma factor, zinc-finger domain"/>
    <property type="match status" value="1"/>
</dbReference>
<dbReference type="Pfam" id="PF13490">
    <property type="entry name" value="zf-HC2"/>
    <property type="match status" value="1"/>
</dbReference>
<organism evidence="5 6">
    <name type="scientific">Paenibacillus naphthalenovorans</name>
    <dbReference type="NCBI Taxonomy" id="162209"/>
    <lineage>
        <taxon>Bacteria</taxon>
        <taxon>Bacillati</taxon>
        <taxon>Bacillota</taxon>
        <taxon>Bacilli</taxon>
        <taxon>Bacillales</taxon>
        <taxon>Paenibacillaceae</taxon>
        <taxon>Paenibacillus</taxon>
    </lineage>
</organism>
<dbReference type="RefSeq" id="WP_054818540.1">
    <property type="nucleotide sequence ID" value="NZ_BJCS01000006.1"/>
</dbReference>
<keyword evidence="4" id="KW-0812">Transmembrane</keyword>
<dbReference type="InterPro" id="IPR027383">
    <property type="entry name" value="Znf_put"/>
</dbReference>
<comment type="similarity">
    <text evidence="1">Belongs to the zinc-associated anti-sigma factor (ZAS) superfamily. Anti-sigma-W factor family.</text>
</comment>
<dbReference type="STRING" id="162209.IJ22_08900"/>
<reference evidence="5 6" key="2">
    <citation type="journal article" date="2016" name="Genome Announc.">
        <title>Complete Genome Sequences of Two Interactive Moderate Thermophiles, Paenibacillus napthalenovorans 32O-Y and Paenibacillus sp. 32O-W.</title>
        <authorList>
            <person name="Butler R.R.III."/>
            <person name="Wang J."/>
            <person name="Stark B.C."/>
            <person name="Pombert J.F."/>
        </authorList>
    </citation>
    <scope>NUCLEOTIDE SEQUENCE [LARGE SCALE GENOMIC DNA]</scope>
    <source>
        <strain evidence="5 6">32O-Y</strain>
    </source>
</reference>
<sequence>MMCQEVIELMQRYLDRDLDETEYSRMLGHLRQCPDCTELFERLVNLSHELESLPKVTPPFSLVDAIMPKLEQLGEAGGQVPGEAWSAPIGEEKAEVETEKQTAPPPREQSKRGMRKNVREWFSFPVFGGVVAAGLAFGFFLFQQQAGPDAGGIWLGLDQKKASESAVRDSRSQAADNQGSTMSAQDQLPAQDAPNQGGTDGIDQHGATGGSGAPNESAAGADDWEEKQSLTPMAIAPKAAVPPAAHKPTSKPEEPAVSNTAPEPEPAKKPAGGSEPSAPEASGSDDKPSHGVSSTMDPTAGGGGGEPENPSEPAVPEVNRSKIGGPMGLLGMPEAEAPPVHQLASADGKYTAYFENARVIVRTKNGQEAYVSKYSWEDADRIDLVEWSADYKLTYAVKMHEQSRTFIVSLAEQTETETKANKN</sequence>
<evidence type="ECO:0000256" key="1">
    <source>
        <dbReference type="ARBA" id="ARBA00024353"/>
    </source>
</evidence>
<dbReference type="AlphaFoldDB" id="A0A0U2U4S0"/>
<dbReference type="EMBL" id="CP013652">
    <property type="protein sequence ID" value="ALS21272.1"/>
    <property type="molecule type" value="Genomic_DNA"/>
</dbReference>
<accession>A0A0U2U4S0</accession>
<dbReference type="PATRIC" id="fig|162209.4.peg.950"/>